<dbReference type="InterPro" id="IPR052610">
    <property type="entry name" value="bHLH_transcription_regulator"/>
</dbReference>
<dbReference type="PROSITE" id="PS50888">
    <property type="entry name" value="BHLH"/>
    <property type="match status" value="1"/>
</dbReference>
<dbReference type="Pfam" id="PF22754">
    <property type="entry name" value="bHLH-TF_ACT-like_plant"/>
    <property type="match status" value="1"/>
</dbReference>
<sequence>MEMQLSSLGYGTIQWQTEMSSQGIDELFAVKSAVDCTRSSGLEGLLTSTDPQCSTGSSNVDVGGLQAVDFVSGGSQPKRPVANVTSSHLQFSNKMSSGFTSYERCSKLSKLDSWGQEVFGNSMCFSHPLSTCDEPSVYSSVPTQTNIESFLASFPPLNDENNASKTPSNIQFGSGHAVKDKGSITNMHSSISTASREASLSPSGSYCGGQRAGIPLANKDGIGMNASNVLQKPGNDHIMAERKRREKLSQRFIALSAIVPGLKKMDKASILGDAIKYVKQLQERMKTLEECAHKPVSVAHQKCSASGSVQNSDISGYKQPDIEVRLVAKNALIHVHCEKRKSLLLKMLGELEKLQLMIVNASVLSFTATSMDLTITAEVEENVDLTADCIVKALHAFFKELK</sequence>
<keyword evidence="2" id="KW-0805">Transcription regulation</keyword>
<dbReference type="SMART" id="SM00353">
    <property type="entry name" value="HLH"/>
    <property type="match status" value="1"/>
</dbReference>
<dbReference type="EMBL" id="CM035408">
    <property type="protein sequence ID" value="KAH7440922.1"/>
    <property type="molecule type" value="Genomic_DNA"/>
</dbReference>
<dbReference type="PANTHER" id="PTHR45959">
    <property type="entry name" value="BHLH TRANSCRIPTION FACTOR"/>
    <property type="match status" value="1"/>
</dbReference>
<feature type="domain" description="BHLH" evidence="5">
    <location>
        <begin position="232"/>
        <end position="281"/>
    </location>
</feature>
<comment type="subcellular location">
    <subcellularLocation>
        <location evidence="1">Nucleus</location>
    </subcellularLocation>
</comment>
<name>A0A8T2V0I4_CERRI</name>
<keyword evidence="7" id="KW-1185">Reference proteome</keyword>
<dbReference type="InterPro" id="IPR011598">
    <property type="entry name" value="bHLH_dom"/>
</dbReference>
<dbReference type="Proteomes" id="UP000825935">
    <property type="component" value="Chromosome 3"/>
</dbReference>
<dbReference type="PANTHER" id="PTHR45959:SF2">
    <property type="entry name" value="BHLH TRANSCRIPTION FACTOR"/>
    <property type="match status" value="1"/>
</dbReference>
<evidence type="ECO:0000259" key="5">
    <source>
        <dbReference type="PROSITE" id="PS50888"/>
    </source>
</evidence>
<dbReference type="CDD" id="cd11452">
    <property type="entry name" value="bHLH_AtNAI1_like"/>
    <property type="match status" value="1"/>
</dbReference>
<dbReference type="OrthoDB" id="690068at2759"/>
<keyword evidence="3" id="KW-0804">Transcription</keyword>
<dbReference type="GO" id="GO:0005634">
    <property type="term" value="C:nucleus"/>
    <property type="evidence" value="ECO:0007669"/>
    <property type="project" value="UniProtKB-SubCell"/>
</dbReference>
<dbReference type="GO" id="GO:0046983">
    <property type="term" value="F:protein dimerization activity"/>
    <property type="evidence" value="ECO:0007669"/>
    <property type="project" value="InterPro"/>
</dbReference>
<keyword evidence="4" id="KW-0539">Nucleus</keyword>
<evidence type="ECO:0000313" key="7">
    <source>
        <dbReference type="Proteomes" id="UP000825935"/>
    </source>
</evidence>
<evidence type="ECO:0000256" key="3">
    <source>
        <dbReference type="ARBA" id="ARBA00023163"/>
    </source>
</evidence>
<proteinExistence type="predicted"/>
<dbReference type="Pfam" id="PF00010">
    <property type="entry name" value="HLH"/>
    <property type="match status" value="1"/>
</dbReference>
<dbReference type="Gene3D" id="4.10.280.10">
    <property type="entry name" value="Helix-loop-helix DNA-binding domain"/>
    <property type="match status" value="1"/>
</dbReference>
<comment type="caution">
    <text evidence="6">The sequence shown here is derived from an EMBL/GenBank/DDBJ whole genome shotgun (WGS) entry which is preliminary data.</text>
</comment>
<protein>
    <recommendedName>
        <fullName evidence="5">BHLH domain-containing protein</fullName>
    </recommendedName>
</protein>
<dbReference type="InterPro" id="IPR054502">
    <property type="entry name" value="bHLH-TF_ACT-like_plant"/>
</dbReference>
<organism evidence="6 7">
    <name type="scientific">Ceratopteris richardii</name>
    <name type="common">Triangle waterfern</name>
    <dbReference type="NCBI Taxonomy" id="49495"/>
    <lineage>
        <taxon>Eukaryota</taxon>
        <taxon>Viridiplantae</taxon>
        <taxon>Streptophyta</taxon>
        <taxon>Embryophyta</taxon>
        <taxon>Tracheophyta</taxon>
        <taxon>Polypodiopsida</taxon>
        <taxon>Polypodiidae</taxon>
        <taxon>Polypodiales</taxon>
        <taxon>Pteridineae</taxon>
        <taxon>Pteridaceae</taxon>
        <taxon>Parkerioideae</taxon>
        <taxon>Ceratopteris</taxon>
    </lineage>
</organism>
<evidence type="ECO:0000256" key="1">
    <source>
        <dbReference type="ARBA" id="ARBA00004123"/>
    </source>
</evidence>
<evidence type="ECO:0000256" key="4">
    <source>
        <dbReference type="ARBA" id="ARBA00023242"/>
    </source>
</evidence>
<gene>
    <name evidence="6" type="ORF">KP509_03G016300</name>
</gene>
<dbReference type="EMBL" id="CM035408">
    <property type="protein sequence ID" value="KAH7440925.1"/>
    <property type="molecule type" value="Genomic_DNA"/>
</dbReference>
<evidence type="ECO:0000256" key="2">
    <source>
        <dbReference type="ARBA" id="ARBA00023015"/>
    </source>
</evidence>
<dbReference type="AlphaFoldDB" id="A0A8T2V0I4"/>
<accession>A0A8T2V0I4</accession>
<dbReference type="SUPFAM" id="SSF47459">
    <property type="entry name" value="HLH, helix-loop-helix DNA-binding domain"/>
    <property type="match status" value="1"/>
</dbReference>
<evidence type="ECO:0000313" key="6">
    <source>
        <dbReference type="EMBL" id="KAH7440922.1"/>
    </source>
</evidence>
<dbReference type="InterPro" id="IPR036638">
    <property type="entry name" value="HLH_DNA-bd_sf"/>
</dbReference>
<reference evidence="6" key="1">
    <citation type="submission" date="2021-08" db="EMBL/GenBank/DDBJ databases">
        <title>WGS assembly of Ceratopteris richardii.</title>
        <authorList>
            <person name="Marchant D.B."/>
            <person name="Chen G."/>
            <person name="Jenkins J."/>
            <person name="Shu S."/>
            <person name="Leebens-Mack J."/>
            <person name="Grimwood J."/>
            <person name="Schmutz J."/>
            <person name="Soltis P."/>
            <person name="Soltis D."/>
            <person name="Chen Z.-H."/>
        </authorList>
    </citation>
    <scope>NUCLEOTIDE SEQUENCE</scope>
    <source>
        <strain evidence="6">Whitten #5841</strain>
        <tissue evidence="6">Leaf</tissue>
    </source>
</reference>